<keyword evidence="3" id="KW-1185">Reference proteome</keyword>
<feature type="region of interest" description="Disordered" evidence="1">
    <location>
        <begin position="65"/>
        <end position="98"/>
    </location>
</feature>
<evidence type="ECO:0000256" key="1">
    <source>
        <dbReference type="SAM" id="MobiDB-lite"/>
    </source>
</evidence>
<reference evidence="2 3" key="1">
    <citation type="journal article" date="2019" name="Commun. Biol.">
        <title>The bagworm genome reveals a unique fibroin gene that provides high tensile strength.</title>
        <authorList>
            <person name="Kono N."/>
            <person name="Nakamura H."/>
            <person name="Ohtoshi R."/>
            <person name="Tomita M."/>
            <person name="Numata K."/>
            <person name="Arakawa K."/>
        </authorList>
    </citation>
    <scope>NUCLEOTIDE SEQUENCE [LARGE SCALE GENOMIC DNA]</scope>
</reference>
<proteinExistence type="predicted"/>
<comment type="caution">
    <text evidence="2">The sequence shown here is derived from an EMBL/GenBank/DDBJ whole genome shotgun (WGS) entry which is preliminary data.</text>
</comment>
<organism evidence="2 3">
    <name type="scientific">Eumeta variegata</name>
    <name type="common">Bagworm moth</name>
    <name type="synonym">Eumeta japonica</name>
    <dbReference type="NCBI Taxonomy" id="151549"/>
    <lineage>
        <taxon>Eukaryota</taxon>
        <taxon>Metazoa</taxon>
        <taxon>Ecdysozoa</taxon>
        <taxon>Arthropoda</taxon>
        <taxon>Hexapoda</taxon>
        <taxon>Insecta</taxon>
        <taxon>Pterygota</taxon>
        <taxon>Neoptera</taxon>
        <taxon>Endopterygota</taxon>
        <taxon>Lepidoptera</taxon>
        <taxon>Glossata</taxon>
        <taxon>Ditrysia</taxon>
        <taxon>Tineoidea</taxon>
        <taxon>Psychidae</taxon>
        <taxon>Oiketicinae</taxon>
        <taxon>Eumeta</taxon>
    </lineage>
</organism>
<dbReference type="AlphaFoldDB" id="A0A4C1VY28"/>
<protein>
    <submittedName>
        <fullName evidence="2">Uncharacterized protein</fullName>
    </submittedName>
</protein>
<name>A0A4C1VY28_EUMVA</name>
<dbReference type="EMBL" id="BGZK01000422">
    <property type="protein sequence ID" value="GBP42715.1"/>
    <property type="molecule type" value="Genomic_DNA"/>
</dbReference>
<sequence>MCPLFRPFGLKSECIPSSSISADFTVNFDRDQGHTFEVDFGSNLGCSPRRALDFNVGLDTALGPALGINGRTTATPARQSRVLPRLGPRAGGVSEERA</sequence>
<accession>A0A4C1VY28</accession>
<evidence type="ECO:0000313" key="2">
    <source>
        <dbReference type="EMBL" id="GBP42715.1"/>
    </source>
</evidence>
<evidence type="ECO:0000313" key="3">
    <source>
        <dbReference type="Proteomes" id="UP000299102"/>
    </source>
</evidence>
<gene>
    <name evidence="2" type="ORF">EVAR_21991_1</name>
</gene>
<dbReference type="Proteomes" id="UP000299102">
    <property type="component" value="Unassembled WGS sequence"/>
</dbReference>